<dbReference type="Gene3D" id="3.30.70.1060">
    <property type="entry name" value="Dimeric alpha+beta barrel"/>
    <property type="match status" value="1"/>
</dbReference>
<dbReference type="InterPro" id="IPR011008">
    <property type="entry name" value="Dimeric_a/b-barrel"/>
</dbReference>
<dbReference type="Pfam" id="PF03795">
    <property type="entry name" value="YCII"/>
    <property type="match status" value="1"/>
</dbReference>
<name>A0A327YTX6_9RHOB</name>
<comment type="caution">
    <text evidence="3">The sequence shown here is derived from an EMBL/GenBank/DDBJ whole genome shotgun (WGS) entry which is preliminary data.</text>
</comment>
<evidence type="ECO:0000256" key="1">
    <source>
        <dbReference type="ARBA" id="ARBA00007689"/>
    </source>
</evidence>
<dbReference type="PANTHER" id="PTHR37828">
    <property type="entry name" value="GSR2449 PROTEIN"/>
    <property type="match status" value="1"/>
</dbReference>
<reference evidence="3 4" key="1">
    <citation type="submission" date="2018-06" db="EMBL/GenBank/DDBJ databases">
        <title>Genomic Encyclopedia of Archaeal and Bacterial Type Strains, Phase II (KMG-II): from individual species to whole genera.</title>
        <authorList>
            <person name="Goeker M."/>
        </authorList>
    </citation>
    <scope>NUCLEOTIDE SEQUENCE [LARGE SCALE GENOMIC DNA]</scope>
    <source>
        <strain evidence="3 4">DSM 22011</strain>
    </source>
</reference>
<feature type="domain" description="YCII-related" evidence="2">
    <location>
        <begin position="19"/>
        <end position="90"/>
    </location>
</feature>
<dbReference type="EMBL" id="QLMG01000004">
    <property type="protein sequence ID" value="RAK21469.1"/>
    <property type="molecule type" value="Genomic_DNA"/>
</dbReference>
<sequence length="102" mass="10638">MSLIAPGNSLFVIDIAYTAAFDAVQKAMAAHMDFVRGCYATGVFLMSGPKEPRRGGIVIAQAASLAEIEALVARDPFVQAGVVAVQITQFHASNMAGALKAL</sequence>
<evidence type="ECO:0000259" key="2">
    <source>
        <dbReference type="Pfam" id="PF03795"/>
    </source>
</evidence>
<comment type="similarity">
    <text evidence="1">Belongs to the YciI family.</text>
</comment>
<proteinExistence type="inferred from homology"/>
<dbReference type="RefSeq" id="WP_009505560.1">
    <property type="nucleotide sequence ID" value="NZ_LIGK01000003.1"/>
</dbReference>
<protein>
    <submittedName>
        <fullName evidence="3">Uncharacterized protein YciI</fullName>
    </submittedName>
</protein>
<dbReference type="OrthoDB" id="9814407at2"/>
<dbReference type="PANTHER" id="PTHR37828:SF1">
    <property type="entry name" value="YCII-RELATED DOMAIN-CONTAINING PROTEIN"/>
    <property type="match status" value="1"/>
</dbReference>
<gene>
    <name evidence="3" type="ORF">ATI53_100467</name>
</gene>
<dbReference type="Proteomes" id="UP000249165">
    <property type="component" value="Unassembled WGS sequence"/>
</dbReference>
<organism evidence="3 4">
    <name type="scientific">Salipiger aestuarii</name>
    <dbReference type="NCBI Taxonomy" id="568098"/>
    <lineage>
        <taxon>Bacteria</taxon>
        <taxon>Pseudomonadati</taxon>
        <taxon>Pseudomonadota</taxon>
        <taxon>Alphaproteobacteria</taxon>
        <taxon>Rhodobacterales</taxon>
        <taxon>Roseobacteraceae</taxon>
        <taxon>Salipiger</taxon>
    </lineage>
</organism>
<evidence type="ECO:0000313" key="3">
    <source>
        <dbReference type="EMBL" id="RAK21469.1"/>
    </source>
</evidence>
<accession>A0A327YTX6</accession>
<dbReference type="AlphaFoldDB" id="A0A327YTX6"/>
<keyword evidence="4" id="KW-1185">Reference proteome</keyword>
<evidence type="ECO:0000313" key="4">
    <source>
        <dbReference type="Proteomes" id="UP000249165"/>
    </source>
</evidence>
<dbReference type="InterPro" id="IPR005545">
    <property type="entry name" value="YCII"/>
</dbReference>
<dbReference type="SUPFAM" id="SSF54909">
    <property type="entry name" value="Dimeric alpha+beta barrel"/>
    <property type="match status" value="1"/>
</dbReference>